<keyword evidence="2" id="KW-1185">Reference proteome</keyword>
<reference evidence="1 2" key="1">
    <citation type="submission" date="2024-02" db="EMBL/GenBank/DDBJ databases">
        <authorList>
            <person name="Chen Y."/>
            <person name="Shah S."/>
            <person name="Dougan E. K."/>
            <person name="Thang M."/>
            <person name="Chan C."/>
        </authorList>
    </citation>
    <scope>NUCLEOTIDE SEQUENCE [LARGE SCALE GENOMIC DNA]</scope>
</reference>
<organism evidence="1 2">
    <name type="scientific">Durusdinium trenchii</name>
    <dbReference type="NCBI Taxonomy" id="1381693"/>
    <lineage>
        <taxon>Eukaryota</taxon>
        <taxon>Sar</taxon>
        <taxon>Alveolata</taxon>
        <taxon>Dinophyceae</taxon>
        <taxon>Suessiales</taxon>
        <taxon>Symbiodiniaceae</taxon>
        <taxon>Durusdinium</taxon>
    </lineage>
</organism>
<sequence>METEIDLNYKDHCLIIVGDGGEADELLARRRLAAGGRLAHFTVGHGQVKFAGAAEEVIFAWQPLYQAKPSNLGVKLGQSLKTYWTKSGPDCMELEANQTLQIFTKDQHMRLVRLVNEEGQVLLEMSGEVILNPDEELAQIFEVAVEDCELQAFGTYSRHGVIGSLLILILWHTIRWTVSVKMEQIAEDGQYVWWRGVLVLMNGVIFCCLGLWQSWAASLSGVSDLDLRHKLLCITLVAPVAMVAAASQVADYPLSLIGVATIWISGPFLQYYQTRPQFPERRLLPCLLWTTAQLVATVGTSAVLAAIVVGYRSLLAASQPIVASLFLPVSTASVEGIMVTFTRLMYTNLVVKRRPSVPGDVSFVAAPYMLTAIHGFAEAARLVGLFSGPMKSGSFTWTGALAITLLVNVLARCGWTRFLAYSLVKRLGLKQAWILAPSAYGKLHDEIKIYVGYFRFPAVIALVLARLMVYQDFSLSGPTSPIFNVSAGLALLCMLLVEYLEDHIVVRQIVPMSPILAEFIESSLQKDGFGRHGCLISVDLRVAVEPSSAWRMEEVDESGFKSTRPQPNGSQTCDPSHNVKMSSVVPMAEFEGEIERPSSFSQSHPPTSAVSGTRLYRTWPQDSPSHDHDEVAEARVEKPSSNESPTAPAQTNHQNAPIPSLQLLSIFASEPAGARETPSQRVSVMNLTVEDGRLGSKQSANNLNPEERSGCSGECTPRLVASLGERRTSVPSRVRRWFGQQRAVHPSLLLHGLRVMPFSCHLSAMAIISEVTLSFLNTTVGPAFLRGLIETPCEPQDFDVLVSIWWPCPMIC</sequence>
<gene>
    <name evidence="1" type="ORF">SCF082_LOCUS20959</name>
</gene>
<dbReference type="EMBL" id="CAXAMM010014792">
    <property type="protein sequence ID" value="CAK9034661.1"/>
    <property type="molecule type" value="Genomic_DNA"/>
</dbReference>
<evidence type="ECO:0000313" key="2">
    <source>
        <dbReference type="Proteomes" id="UP001642464"/>
    </source>
</evidence>
<accession>A0ABP0L676</accession>
<protein>
    <submittedName>
        <fullName evidence="1">Uncharacterized protein</fullName>
    </submittedName>
</protein>
<proteinExistence type="predicted"/>
<dbReference type="Proteomes" id="UP001642464">
    <property type="component" value="Unassembled WGS sequence"/>
</dbReference>
<comment type="caution">
    <text evidence="1">The sequence shown here is derived from an EMBL/GenBank/DDBJ whole genome shotgun (WGS) entry which is preliminary data.</text>
</comment>
<name>A0ABP0L676_9DINO</name>
<evidence type="ECO:0000313" key="1">
    <source>
        <dbReference type="EMBL" id="CAK9034661.1"/>
    </source>
</evidence>